<accession>A0A9N9DH72</accession>
<dbReference type="EMBL" id="CAJVPQ010003853">
    <property type="protein sequence ID" value="CAG8638700.1"/>
    <property type="molecule type" value="Genomic_DNA"/>
</dbReference>
<evidence type="ECO:0000313" key="2">
    <source>
        <dbReference type="Proteomes" id="UP000789570"/>
    </source>
</evidence>
<evidence type="ECO:0000313" key="1">
    <source>
        <dbReference type="EMBL" id="CAG8638700.1"/>
    </source>
</evidence>
<dbReference type="Proteomes" id="UP000789570">
    <property type="component" value="Unassembled WGS sequence"/>
</dbReference>
<dbReference type="AlphaFoldDB" id="A0A9N9DH72"/>
<comment type="caution">
    <text evidence="1">The sequence shown here is derived from an EMBL/GenBank/DDBJ whole genome shotgun (WGS) entry which is preliminary data.</text>
</comment>
<sequence>MVIFISTFPNASYQVHILKVDLSFIGFKLAHYSDVYGVMGYSSTNVKRQTNNFDCSRKNITDSHTQYYLVL</sequence>
<proteinExistence type="predicted"/>
<feature type="non-terminal residue" evidence="1">
    <location>
        <position position="71"/>
    </location>
</feature>
<reference evidence="1" key="1">
    <citation type="submission" date="2021-06" db="EMBL/GenBank/DDBJ databases">
        <authorList>
            <person name="Kallberg Y."/>
            <person name="Tangrot J."/>
            <person name="Rosling A."/>
        </authorList>
    </citation>
    <scope>NUCLEOTIDE SEQUENCE</scope>
    <source>
        <strain evidence="1">UK204</strain>
    </source>
</reference>
<name>A0A9N9DH72_9GLOM</name>
<organism evidence="1 2">
    <name type="scientific">Funneliformis caledonium</name>
    <dbReference type="NCBI Taxonomy" id="1117310"/>
    <lineage>
        <taxon>Eukaryota</taxon>
        <taxon>Fungi</taxon>
        <taxon>Fungi incertae sedis</taxon>
        <taxon>Mucoromycota</taxon>
        <taxon>Glomeromycotina</taxon>
        <taxon>Glomeromycetes</taxon>
        <taxon>Glomerales</taxon>
        <taxon>Glomeraceae</taxon>
        <taxon>Funneliformis</taxon>
    </lineage>
</organism>
<keyword evidence="2" id="KW-1185">Reference proteome</keyword>
<protein>
    <submittedName>
        <fullName evidence="1">11660_t:CDS:1</fullName>
    </submittedName>
</protein>
<gene>
    <name evidence="1" type="ORF">FCALED_LOCUS10451</name>
</gene>